<dbReference type="Gene3D" id="3.90.1150.10">
    <property type="entry name" value="Aspartate Aminotransferase, domain 1"/>
    <property type="match status" value="1"/>
</dbReference>
<organism evidence="2 3">
    <name type="scientific">Clostridium polyendosporum</name>
    <dbReference type="NCBI Taxonomy" id="69208"/>
    <lineage>
        <taxon>Bacteria</taxon>
        <taxon>Bacillati</taxon>
        <taxon>Bacillota</taxon>
        <taxon>Clostridia</taxon>
        <taxon>Eubacteriales</taxon>
        <taxon>Clostridiaceae</taxon>
        <taxon>Clostridium</taxon>
    </lineage>
</organism>
<dbReference type="Proteomes" id="UP000679179">
    <property type="component" value="Unassembled WGS sequence"/>
</dbReference>
<dbReference type="InterPro" id="IPR015422">
    <property type="entry name" value="PyrdxlP-dep_Trfase_small"/>
</dbReference>
<accession>A0A919RYZ6</accession>
<sequence>MSDIIYLDNASTTFPKPESVYNFMDEFYRKNGVNAGRSSHKLSRIANDLIDDTRRELTDLVKINNKSRVVFTSSATVALNQVLNGLDWSTIKNVYVSPFEHNAIMRTLHYLNKKFDFVIHILDFNSETFELNTKALKPNLSQNMPDLVCVSHVSNVTGYILPIEQLTEILSDYNPIVILDCAQSMGLIDIDLNKLNIDYAIFAGHKTLYGPFGIAGYINNSNKVALKEFIVGGTGSDSINLNMPEVEPYMYEAGSYNIQAIAGLNAAIKWIKQTKVYFIYKKEKELTDLLVSELEQLDGIEIYIPKDRERHIGIVALNIDGYSAEDVARVLDEEFNIAVRAGHHCAPYFRDFINIYEGTVRVSLGYFNDKEQIKYLIESLENL</sequence>
<dbReference type="PANTHER" id="PTHR43586">
    <property type="entry name" value="CYSTEINE DESULFURASE"/>
    <property type="match status" value="1"/>
</dbReference>
<comment type="caution">
    <text evidence="2">The sequence shown here is derived from an EMBL/GenBank/DDBJ whole genome shotgun (WGS) entry which is preliminary data.</text>
</comment>
<dbReference type="InterPro" id="IPR010969">
    <property type="entry name" value="Cys_dSase-rel_unknwn_funct"/>
</dbReference>
<evidence type="ECO:0000313" key="2">
    <source>
        <dbReference type="EMBL" id="GIM28837.1"/>
    </source>
</evidence>
<dbReference type="PANTHER" id="PTHR43586:SF4">
    <property type="entry name" value="ISOPENICILLIN N EPIMERASE"/>
    <property type="match status" value="1"/>
</dbReference>
<proteinExistence type="predicted"/>
<dbReference type="InterPro" id="IPR000192">
    <property type="entry name" value="Aminotrans_V_dom"/>
</dbReference>
<dbReference type="GO" id="GO:0003824">
    <property type="term" value="F:catalytic activity"/>
    <property type="evidence" value="ECO:0007669"/>
    <property type="project" value="UniProtKB-ARBA"/>
</dbReference>
<evidence type="ECO:0000313" key="3">
    <source>
        <dbReference type="Proteomes" id="UP000679179"/>
    </source>
</evidence>
<keyword evidence="3" id="KW-1185">Reference proteome</keyword>
<evidence type="ECO:0000259" key="1">
    <source>
        <dbReference type="Pfam" id="PF00266"/>
    </source>
</evidence>
<dbReference type="InterPro" id="IPR015424">
    <property type="entry name" value="PyrdxlP-dep_Trfase"/>
</dbReference>
<gene>
    <name evidence="2" type="ORF">CPJCM30710_15030</name>
</gene>
<dbReference type="EMBL" id="BOPZ01000010">
    <property type="protein sequence ID" value="GIM28837.1"/>
    <property type="molecule type" value="Genomic_DNA"/>
</dbReference>
<dbReference type="RefSeq" id="WP_212903557.1">
    <property type="nucleotide sequence ID" value="NZ_BOPZ01000010.1"/>
</dbReference>
<protein>
    <submittedName>
        <fullName evidence="2">Cysteine desulfurase</fullName>
    </submittedName>
</protein>
<dbReference type="Pfam" id="PF00266">
    <property type="entry name" value="Aminotran_5"/>
    <property type="match status" value="1"/>
</dbReference>
<name>A0A919RYZ6_9CLOT</name>
<reference evidence="2" key="1">
    <citation type="submission" date="2021-03" db="EMBL/GenBank/DDBJ databases">
        <title>Taxonomic study of Clostridium polyendosporum from meadow-gley soil under rice.</title>
        <authorList>
            <person name="Kobayashi H."/>
            <person name="Tanizawa Y."/>
            <person name="Yagura M."/>
        </authorList>
    </citation>
    <scope>NUCLEOTIDE SEQUENCE</scope>
    <source>
        <strain evidence="2">JCM 30710</strain>
    </source>
</reference>
<feature type="domain" description="Aminotransferase class V" evidence="1">
    <location>
        <begin position="5"/>
        <end position="376"/>
    </location>
</feature>
<dbReference type="Gene3D" id="3.40.640.10">
    <property type="entry name" value="Type I PLP-dependent aspartate aminotransferase-like (Major domain)"/>
    <property type="match status" value="1"/>
</dbReference>
<dbReference type="AlphaFoldDB" id="A0A919RYZ6"/>
<dbReference type="SUPFAM" id="SSF53383">
    <property type="entry name" value="PLP-dependent transferases"/>
    <property type="match status" value="1"/>
</dbReference>
<dbReference type="InterPro" id="IPR015421">
    <property type="entry name" value="PyrdxlP-dep_Trfase_major"/>
</dbReference>
<dbReference type="NCBIfam" id="TIGR01977">
    <property type="entry name" value="am_tr_V_EF2568"/>
    <property type="match status" value="1"/>
</dbReference>